<proteinExistence type="predicted"/>
<evidence type="ECO:0000313" key="1">
    <source>
        <dbReference type="EMBL" id="QTA93095.1"/>
    </source>
</evidence>
<accession>A0A975BWI4</accession>
<name>A0A975BWI4_9BACT</name>
<sequence length="42" mass="4884">MISVLDYRVISVWKRNPDFSRDHALILTEKSRISRPLAGKDV</sequence>
<protein>
    <submittedName>
        <fullName evidence="1">Uncharacterized protein</fullName>
    </submittedName>
</protein>
<dbReference type="EMBL" id="CP061800">
    <property type="protein sequence ID" value="QTA93095.1"/>
    <property type="molecule type" value="Genomic_DNA"/>
</dbReference>
<dbReference type="KEGG" id="dmm:dnm_091920"/>
<evidence type="ECO:0000313" key="2">
    <source>
        <dbReference type="Proteomes" id="UP000663722"/>
    </source>
</evidence>
<dbReference type="Proteomes" id="UP000663722">
    <property type="component" value="Chromosome"/>
</dbReference>
<dbReference type="AlphaFoldDB" id="A0A975BWI4"/>
<reference evidence="1" key="1">
    <citation type="journal article" date="2021" name="Microb. Physiol.">
        <title>Proteogenomic Insights into the Physiology of Marine, Sulfate-Reducing, Filamentous Desulfonema limicola and Desulfonema magnum.</title>
        <authorList>
            <person name="Schnaars V."/>
            <person name="Wohlbrand L."/>
            <person name="Scheve S."/>
            <person name="Hinrichs C."/>
            <person name="Reinhardt R."/>
            <person name="Rabus R."/>
        </authorList>
    </citation>
    <scope>NUCLEOTIDE SEQUENCE</scope>
    <source>
        <strain evidence="1">4be13</strain>
    </source>
</reference>
<keyword evidence="2" id="KW-1185">Reference proteome</keyword>
<organism evidence="1 2">
    <name type="scientific">Desulfonema magnum</name>
    <dbReference type="NCBI Taxonomy" id="45655"/>
    <lineage>
        <taxon>Bacteria</taxon>
        <taxon>Pseudomonadati</taxon>
        <taxon>Thermodesulfobacteriota</taxon>
        <taxon>Desulfobacteria</taxon>
        <taxon>Desulfobacterales</taxon>
        <taxon>Desulfococcaceae</taxon>
        <taxon>Desulfonema</taxon>
    </lineage>
</organism>
<gene>
    <name evidence="1" type="ORF">dnm_091920</name>
</gene>